<dbReference type="AlphaFoldDB" id="A0A1I7FJI4"/>
<evidence type="ECO:0000259" key="1">
    <source>
        <dbReference type="Pfam" id="PF11799"/>
    </source>
</evidence>
<organism evidence="2 3">
    <name type="scientific">Halomonas korlensis</name>
    <dbReference type="NCBI Taxonomy" id="463301"/>
    <lineage>
        <taxon>Bacteria</taxon>
        <taxon>Pseudomonadati</taxon>
        <taxon>Pseudomonadota</taxon>
        <taxon>Gammaproteobacteria</taxon>
        <taxon>Oceanospirillales</taxon>
        <taxon>Halomonadaceae</taxon>
        <taxon>Halomonas</taxon>
    </lineage>
</organism>
<dbReference type="InterPro" id="IPR017961">
    <property type="entry name" value="DNA_pol_Y-fam_little_finger"/>
</dbReference>
<accession>A0A1I7FJI4</accession>
<evidence type="ECO:0000313" key="3">
    <source>
        <dbReference type="Proteomes" id="UP000198693"/>
    </source>
</evidence>
<evidence type="ECO:0000313" key="2">
    <source>
        <dbReference type="EMBL" id="SFU36295.1"/>
    </source>
</evidence>
<dbReference type="STRING" id="463301.SAMN04487955_101532"/>
<dbReference type="GO" id="GO:0003684">
    <property type="term" value="F:damaged DNA binding"/>
    <property type="evidence" value="ECO:0007669"/>
    <property type="project" value="InterPro"/>
</dbReference>
<feature type="domain" description="DNA polymerase Y-family little finger" evidence="1">
    <location>
        <begin position="2"/>
        <end position="70"/>
    </location>
</feature>
<dbReference type="Pfam" id="PF11799">
    <property type="entry name" value="IMS_C"/>
    <property type="match status" value="1"/>
</dbReference>
<gene>
    <name evidence="2" type="ORF">SAMN04487955_101532</name>
</gene>
<keyword evidence="3" id="KW-1185">Reference proteome</keyword>
<dbReference type="GO" id="GO:0006281">
    <property type="term" value="P:DNA repair"/>
    <property type="evidence" value="ECO:0007669"/>
    <property type="project" value="InterPro"/>
</dbReference>
<protein>
    <submittedName>
        <fullName evidence="2">DNA polymerase V</fullName>
    </submittedName>
</protein>
<dbReference type="EMBL" id="FPBP01000001">
    <property type="protein sequence ID" value="SFU36295.1"/>
    <property type="molecule type" value="Genomic_DNA"/>
</dbReference>
<name>A0A1I7FJI4_9GAMM</name>
<reference evidence="3" key="1">
    <citation type="submission" date="2016-10" db="EMBL/GenBank/DDBJ databases">
        <authorList>
            <person name="Varghese N."/>
            <person name="Submissions S."/>
        </authorList>
    </citation>
    <scope>NUCLEOTIDE SEQUENCE [LARGE SCALE GENOMIC DNA]</scope>
    <source>
        <strain evidence="3">CGMCC 1.6981</strain>
    </source>
</reference>
<sequence>MFLRTNPHRPGLLQYSSGAVAELERPTDDSREILHAASRALEGISRPRYRFMKVGVMLLDLIDANRQQLSFLDSAQSEAERERSAKLMAAMDELNQKMGRAPSRLADLGLALPGTCVVRTARRAGPSGGVSCSV</sequence>
<proteinExistence type="predicted"/>
<dbReference type="Proteomes" id="UP000198693">
    <property type="component" value="Unassembled WGS sequence"/>
</dbReference>